<dbReference type="Pfam" id="PF22643">
    <property type="entry name" value="NagA_N"/>
    <property type="match status" value="1"/>
</dbReference>
<dbReference type="InterPro" id="IPR006680">
    <property type="entry name" value="Amidohydro-rel"/>
</dbReference>
<proteinExistence type="inferred from homology"/>
<name>A0ABU0FKI1_9HYPH</name>
<evidence type="ECO:0000259" key="6">
    <source>
        <dbReference type="Pfam" id="PF01979"/>
    </source>
</evidence>
<dbReference type="NCBIfam" id="TIGR00221">
    <property type="entry name" value="nagA"/>
    <property type="match status" value="1"/>
</dbReference>
<dbReference type="InterPro" id="IPR011059">
    <property type="entry name" value="Metal-dep_hydrolase_composite"/>
</dbReference>
<keyword evidence="2" id="KW-0479">Metal-binding</keyword>
<keyword evidence="4 5" id="KW-0119">Carbohydrate metabolism</keyword>
<evidence type="ECO:0000256" key="4">
    <source>
        <dbReference type="ARBA" id="ARBA00023277"/>
    </source>
</evidence>
<dbReference type="RefSeq" id="WP_307431969.1">
    <property type="nucleotide sequence ID" value="NZ_JAUSVK010000001.1"/>
</dbReference>
<dbReference type="Gene3D" id="3.20.20.140">
    <property type="entry name" value="Metal-dependent hydrolases"/>
    <property type="match status" value="1"/>
</dbReference>
<sequence>MALTALVAPRLFTGETFLDDHGVVIEGGRIAAVLPRAAIPPEAAVLALPSGLLAPGFVDAQVNGGGGLLFNETPDVATLAGISAAHRRHGSTALLPTFITDRPEGMPRALEAVRAAMREGVPGIAGIHLEGPFLSVARKGAHDPALIRPLTDADVDLILGCGIAPVLLTVAPENAPNRLIRRLADGGVIVSIGHSDADYDAATAAADAGATGVTHLFNAMSPLQGRKPGVTGAALDHGALWAGIIADGHHVHAGALSMALRAKKGPGRVFLVSDAMPTAGDDNDVFHLNGRRVTRRAGVLTLDDGTLAGSDLTMDHAVRYTVDHLGVGLGEALRMASLYPAQFLRLDRRRGRIAPHFAADLVHLDDALATKAVWIAGEKLV</sequence>
<dbReference type="Pfam" id="PF01979">
    <property type="entry name" value="Amidohydro_1"/>
    <property type="match status" value="1"/>
</dbReference>
<reference evidence="7 8" key="1">
    <citation type="submission" date="2023-07" db="EMBL/GenBank/DDBJ databases">
        <title>Genomic Encyclopedia of Type Strains, Phase IV (KMG-IV): sequencing the most valuable type-strain genomes for metagenomic binning, comparative biology and taxonomic classification.</title>
        <authorList>
            <person name="Goeker M."/>
        </authorList>
    </citation>
    <scope>NUCLEOTIDE SEQUENCE [LARGE SCALE GENOMIC DNA]</scope>
    <source>
        <strain evidence="7 8">DSM 5896</strain>
    </source>
</reference>
<dbReference type="InterPro" id="IPR032466">
    <property type="entry name" value="Metal_Hydrolase"/>
</dbReference>
<evidence type="ECO:0000256" key="2">
    <source>
        <dbReference type="ARBA" id="ARBA00022723"/>
    </source>
</evidence>
<dbReference type="CDD" id="cd00854">
    <property type="entry name" value="NagA"/>
    <property type="match status" value="1"/>
</dbReference>
<protein>
    <submittedName>
        <fullName evidence="7">N-acetylglucosamine-6-phosphate deacetylase</fullName>
        <ecNumber evidence="7">3.5.1.25</ecNumber>
    </submittedName>
</protein>
<dbReference type="SUPFAM" id="SSF51556">
    <property type="entry name" value="Metallo-dependent hydrolases"/>
    <property type="match status" value="1"/>
</dbReference>
<organism evidence="7 8">
    <name type="scientific">Labrys monachus</name>
    <dbReference type="NCBI Taxonomy" id="217067"/>
    <lineage>
        <taxon>Bacteria</taxon>
        <taxon>Pseudomonadati</taxon>
        <taxon>Pseudomonadota</taxon>
        <taxon>Alphaproteobacteria</taxon>
        <taxon>Hyphomicrobiales</taxon>
        <taxon>Xanthobacteraceae</taxon>
        <taxon>Labrys</taxon>
    </lineage>
</organism>
<evidence type="ECO:0000313" key="8">
    <source>
        <dbReference type="Proteomes" id="UP001237448"/>
    </source>
</evidence>
<dbReference type="PANTHER" id="PTHR11113">
    <property type="entry name" value="N-ACETYLGLUCOSAMINE-6-PHOSPHATE DEACETYLASE"/>
    <property type="match status" value="1"/>
</dbReference>
<dbReference type="Gene3D" id="2.30.40.10">
    <property type="entry name" value="Urease, subunit C, domain 1"/>
    <property type="match status" value="1"/>
</dbReference>
<keyword evidence="8" id="KW-1185">Reference proteome</keyword>
<dbReference type="PIRSF" id="PIRSF038994">
    <property type="entry name" value="NagA"/>
    <property type="match status" value="1"/>
</dbReference>
<keyword evidence="3 5" id="KW-0378">Hydrolase</keyword>
<gene>
    <name evidence="7" type="ORF">J3R73_004385</name>
</gene>
<evidence type="ECO:0000256" key="3">
    <source>
        <dbReference type="ARBA" id="ARBA00022801"/>
    </source>
</evidence>
<dbReference type="PANTHER" id="PTHR11113:SF14">
    <property type="entry name" value="N-ACETYLGLUCOSAMINE-6-PHOSPHATE DEACETYLASE"/>
    <property type="match status" value="1"/>
</dbReference>
<dbReference type="EMBL" id="JAUSVK010000001">
    <property type="protein sequence ID" value="MDQ0394593.1"/>
    <property type="molecule type" value="Genomic_DNA"/>
</dbReference>
<dbReference type="SUPFAM" id="SSF51338">
    <property type="entry name" value="Composite domain of metallo-dependent hydrolases"/>
    <property type="match status" value="1"/>
</dbReference>
<accession>A0ABU0FKI1</accession>
<feature type="domain" description="Amidohydrolase-related" evidence="6">
    <location>
        <begin position="53"/>
        <end position="377"/>
    </location>
</feature>
<dbReference type="GO" id="GO:0008448">
    <property type="term" value="F:N-acetylglucosamine-6-phosphate deacetylase activity"/>
    <property type="evidence" value="ECO:0007669"/>
    <property type="project" value="UniProtKB-EC"/>
</dbReference>
<comment type="caution">
    <text evidence="7">The sequence shown here is derived from an EMBL/GenBank/DDBJ whole genome shotgun (WGS) entry which is preliminary data.</text>
</comment>
<dbReference type="EC" id="3.5.1.25" evidence="7"/>
<dbReference type="InterPro" id="IPR003764">
    <property type="entry name" value="GlcNAc_6-P_deAcase"/>
</dbReference>
<dbReference type="Proteomes" id="UP001237448">
    <property type="component" value="Unassembled WGS sequence"/>
</dbReference>
<evidence type="ECO:0000256" key="5">
    <source>
        <dbReference type="PIRNR" id="PIRNR038994"/>
    </source>
</evidence>
<evidence type="ECO:0000313" key="7">
    <source>
        <dbReference type="EMBL" id="MDQ0394593.1"/>
    </source>
</evidence>
<comment type="similarity">
    <text evidence="1 5">Belongs to the metallo-dependent hydrolases superfamily. NagA family.</text>
</comment>
<evidence type="ECO:0000256" key="1">
    <source>
        <dbReference type="ARBA" id="ARBA00010716"/>
    </source>
</evidence>